<reference evidence="1" key="1">
    <citation type="journal article" date="2014" name="Front. Microbiol.">
        <title>High frequency of phylogenetically diverse reductive dehalogenase-homologous genes in deep subseafloor sedimentary metagenomes.</title>
        <authorList>
            <person name="Kawai M."/>
            <person name="Futagami T."/>
            <person name="Toyoda A."/>
            <person name="Takaki Y."/>
            <person name="Nishi S."/>
            <person name="Hori S."/>
            <person name="Arai W."/>
            <person name="Tsubouchi T."/>
            <person name="Morono Y."/>
            <person name="Uchiyama I."/>
            <person name="Ito T."/>
            <person name="Fujiyama A."/>
            <person name="Inagaki F."/>
            <person name="Takami H."/>
        </authorList>
    </citation>
    <scope>NUCLEOTIDE SEQUENCE</scope>
    <source>
        <strain evidence="1">Expedition CK06-06</strain>
    </source>
</reference>
<proteinExistence type="predicted"/>
<comment type="caution">
    <text evidence="1">The sequence shown here is derived from an EMBL/GenBank/DDBJ whole genome shotgun (WGS) entry which is preliminary data.</text>
</comment>
<sequence length="70" mass="8235">MQTIKFKGKNTIFLNGIEYKGYNIGDLPPSFGFIRKHNGFDEDGNDLYKYGKKHWFNFKGLTFIEAPLKW</sequence>
<protein>
    <submittedName>
        <fullName evidence="1">Uncharacterized protein</fullName>
    </submittedName>
</protein>
<dbReference type="EMBL" id="BARS01005454">
    <property type="protein sequence ID" value="GAF73685.1"/>
    <property type="molecule type" value="Genomic_DNA"/>
</dbReference>
<dbReference type="AlphaFoldDB" id="X0TC92"/>
<gene>
    <name evidence="1" type="ORF">S01H1_10702</name>
</gene>
<evidence type="ECO:0000313" key="1">
    <source>
        <dbReference type="EMBL" id="GAF73685.1"/>
    </source>
</evidence>
<name>X0TC92_9ZZZZ</name>
<accession>X0TC92</accession>
<organism evidence="1">
    <name type="scientific">marine sediment metagenome</name>
    <dbReference type="NCBI Taxonomy" id="412755"/>
    <lineage>
        <taxon>unclassified sequences</taxon>
        <taxon>metagenomes</taxon>
        <taxon>ecological metagenomes</taxon>
    </lineage>
</organism>